<evidence type="ECO:0000256" key="2">
    <source>
        <dbReference type="SAM" id="MobiDB-lite"/>
    </source>
</evidence>
<protein>
    <submittedName>
        <fullName evidence="4">DnaD domain protein</fullName>
    </submittedName>
</protein>
<dbReference type="InterPro" id="IPR006343">
    <property type="entry name" value="DnaB/C_C"/>
</dbReference>
<dbReference type="Proteomes" id="UP000476934">
    <property type="component" value="Unassembled WGS sequence"/>
</dbReference>
<feature type="domain" description="DnaB/C C-terminal" evidence="3">
    <location>
        <begin position="212"/>
        <end position="283"/>
    </location>
</feature>
<dbReference type="EMBL" id="JAAIWK010000017">
    <property type="protein sequence ID" value="NEY20521.1"/>
    <property type="molecule type" value="Genomic_DNA"/>
</dbReference>
<dbReference type="RefSeq" id="WP_052137840.1">
    <property type="nucleotide sequence ID" value="NZ_JAAIWK010000017.1"/>
</dbReference>
<organism evidence="4 5">
    <name type="scientific">Heyndrickxia ginsengihumi</name>
    <dbReference type="NCBI Taxonomy" id="363870"/>
    <lineage>
        <taxon>Bacteria</taxon>
        <taxon>Bacillati</taxon>
        <taxon>Bacillota</taxon>
        <taxon>Bacilli</taxon>
        <taxon>Bacillales</taxon>
        <taxon>Bacillaceae</taxon>
        <taxon>Heyndrickxia</taxon>
    </lineage>
</organism>
<comment type="similarity">
    <text evidence="1">Belongs to the DnaB/DnaD family.</text>
</comment>
<dbReference type="PANTHER" id="PTHR37293">
    <property type="entry name" value="PHAGE REPLICATION PROTEIN-RELATED"/>
    <property type="match status" value="1"/>
</dbReference>
<dbReference type="SUPFAM" id="SSF158499">
    <property type="entry name" value="DnaD domain-like"/>
    <property type="match status" value="1"/>
</dbReference>
<proteinExistence type="inferred from homology"/>
<dbReference type="Gene3D" id="1.10.10.630">
    <property type="entry name" value="DnaD domain-like"/>
    <property type="match status" value="1"/>
</dbReference>
<dbReference type="PANTHER" id="PTHR37293:SF5">
    <property type="entry name" value="DNA REPLICATION PROTEIN"/>
    <property type="match status" value="1"/>
</dbReference>
<dbReference type="NCBIfam" id="TIGR01446">
    <property type="entry name" value="DnaD_dom"/>
    <property type="match status" value="1"/>
</dbReference>
<dbReference type="AlphaFoldDB" id="A0A6M0P7J5"/>
<name>A0A6M0P7J5_9BACI</name>
<reference evidence="4 5" key="1">
    <citation type="submission" date="2020-02" db="EMBL/GenBank/DDBJ databases">
        <authorList>
            <person name="Feng H."/>
        </authorList>
    </citation>
    <scope>NUCLEOTIDE SEQUENCE [LARGE SCALE GENOMIC DNA]</scope>
    <source>
        <strain evidence="4 5">Gsoil 114</strain>
    </source>
</reference>
<feature type="compositionally biased region" description="Basic and acidic residues" evidence="2">
    <location>
        <begin position="172"/>
        <end position="186"/>
    </location>
</feature>
<evidence type="ECO:0000256" key="1">
    <source>
        <dbReference type="ARBA" id="ARBA00093462"/>
    </source>
</evidence>
<dbReference type="InterPro" id="IPR034829">
    <property type="entry name" value="DnaD-like_sf"/>
</dbReference>
<evidence type="ECO:0000259" key="3">
    <source>
        <dbReference type="Pfam" id="PF07261"/>
    </source>
</evidence>
<evidence type="ECO:0000313" key="4">
    <source>
        <dbReference type="EMBL" id="NEY20521.1"/>
    </source>
</evidence>
<gene>
    <name evidence="4" type="ORF">G4D61_11195</name>
</gene>
<feature type="compositionally biased region" description="Basic and acidic residues" evidence="2">
    <location>
        <begin position="302"/>
        <end position="318"/>
    </location>
</feature>
<feature type="region of interest" description="Disordered" evidence="2">
    <location>
        <begin position="146"/>
        <end position="186"/>
    </location>
</feature>
<dbReference type="Pfam" id="PF07261">
    <property type="entry name" value="DnaB_2"/>
    <property type="match status" value="1"/>
</dbReference>
<feature type="region of interest" description="Disordered" evidence="2">
    <location>
        <begin position="281"/>
        <end position="337"/>
    </location>
</feature>
<feature type="compositionally biased region" description="Polar residues" evidence="2">
    <location>
        <begin position="319"/>
        <end position="331"/>
    </location>
</feature>
<feature type="compositionally biased region" description="Basic residues" evidence="2">
    <location>
        <begin position="283"/>
        <end position="301"/>
    </location>
</feature>
<sequence length="349" mass="40903">MPTKLGRIVIKEEFVELTGDFKLAIVLNQMIYWSERVADFDKFIKEEKERMEAALLDSSALDLQNGWIYKTAEELADECMITKSEATMRRYLEKLCECGWLSKRTNPKYRWDKTLQYRVNLFQIQSDLNKMGYFLEGYQQVLESKKQNDESNFQNDDSRNQNESSSDQNDDSNFHNERSNFHGERAIPEITSEITSELKKELEGEAPAQNPFRFFEENGFGVIGSYISQRIIAWCNDLSDELVIEAMKIAIEQDAKKWRFIEAVLKDWDDKQIKTVDQARAYQTKRKNSQSKQFSSRKGKSLRTEKLPAWYEKEHLKEQPSSNVPVSSNGESLEEKRKRLEAIRAQYKS</sequence>
<dbReference type="InterPro" id="IPR053162">
    <property type="entry name" value="DnaD"/>
</dbReference>
<reference evidence="4 5" key="2">
    <citation type="submission" date="2020-03" db="EMBL/GenBank/DDBJ databases">
        <title>Bacillus aquiflavi sp. nov., isolated from yellow water of strong flavor Chinese baijiu in Yibin region of China.</title>
        <authorList>
            <person name="Xie J."/>
        </authorList>
    </citation>
    <scope>NUCLEOTIDE SEQUENCE [LARGE SCALE GENOMIC DNA]</scope>
    <source>
        <strain evidence="4 5">Gsoil 114</strain>
    </source>
</reference>
<dbReference type="OrthoDB" id="1258529at2"/>
<keyword evidence="5" id="KW-1185">Reference proteome</keyword>
<comment type="caution">
    <text evidence="4">The sequence shown here is derived from an EMBL/GenBank/DDBJ whole genome shotgun (WGS) entry which is preliminary data.</text>
</comment>
<evidence type="ECO:0000313" key="5">
    <source>
        <dbReference type="Proteomes" id="UP000476934"/>
    </source>
</evidence>
<accession>A0A6M0P7J5</accession>